<dbReference type="InterPro" id="IPR029062">
    <property type="entry name" value="Class_I_gatase-like"/>
</dbReference>
<dbReference type="CDD" id="cd01743">
    <property type="entry name" value="GATase1_Anthranilate_Synthase"/>
    <property type="match status" value="1"/>
</dbReference>
<keyword evidence="2" id="KW-0315">Glutamine amidotransferase</keyword>
<dbReference type="OrthoDB" id="8594609at2"/>
<keyword evidence="3" id="KW-0456">Lyase</keyword>
<feature type="domain" description="Chorismate-utilising enzyme C-terminal" evidence="6">
    <location>
        <begin position="122"/>
        <end position="381"/>
    </location>
</feature>
<proteinExistence type="predicted"/>
<dbReference type="GO" id="GO:0004049">
    <property type="term" value="F:anthranilate synthase activity"/>
    <property type="evidence" value="ECO:0007669"/>
    <property type="project" value="UniProtKB-EC"/>
</dbReference>
<evidence type="ECO:0000256" key="2">
    <source>
        <dbReference type="ARBA" id="ARBA00022962"/>
    </source>
</evidence>
<dbReference type="RefSeq" id="WP_031180463.1">
    <property type="nucleotide sequence ID" value="NZ_CP032229.1"/>
</dbReference>
<dbReference type="PROSITE" id="PS51273">
    <property type="entry name" value="GATASE_TYPE_1"/>
    <property type="match status" value="1"/>
</dbReference>
<dbReference type="InterPro" id="IPR019999">
    <property type="entry name" value="Anth_synth_I-like"/>
</dbReference>
<dbReference type="InterPro" id="IPR015890">
    <property type="entry name" value="Chorismate_C"/>
</dbReference>
<dbReference type="PANTHER" id="PTHR11236:SF49">
    <property type="entry name" value="ANTHRANILATE SYNTHASE COMPONENT 1"/>
    <property type="match status" value="1"/>
</dbReference>
<dbReference type="PRINTS" id="PR00099">
    <property type="entry name" value="CPSGATASE"/>
</dbReference>
<name>A0A4P6TRL9_STRSO</name>
<comment type="catalytic activity">
    <reaction evidence="4">
        <text>chorismate + L-glutamine = anthranilate + pyruvate + L-glutamate + H(+)</text>
        <dbReference type="Rhea" id="RHEA:21732"/>
        <dbReference type="ChEBI" id="CHEBI:15361"/>
        <dbReference type="ChEBI" id="CHEBI:15378"/>
        <dbReference type="ChEBI" id="CHEBI:16567"/>
        <dbReference type="ChEBI" id="CHEBI:29748"/>
        <dbReference type="ChEBI" id="CHEBI:29985"/>
        <dbReference type="ChEBI" id="CHEBI:58359"/>
        <dbReference type="EC" id="4.1.3.27"/>
    </reaction>
</comment>
<dbReference type="Gene3D" id="3.60.120.10">
    <property type="entry name" value="Anthranilate synthase"/>
    <property type="match status" value="1"/>
</dbReference>
<sequence length="633" mass="68089">MSPPSDLLDRLLAAPGDHDFALLHRPESGTPGTVDVLLGDVTHPATLAGLPLPESTPGSGHEVLVLVPYRQLAERDFAAPDDGSPLIALTVTEQAQLPLGRVLERLPDTPVGMSGHRFDLSDDEYAEKVRQVVADEIGTGEGANFVLRRTLLADLDGYTPHTALAVFRRLTAVEHSAYWTFVIHVGGRAFVGATPERHISVRDGHAVMNPISGTYRYPPGGADLAGLTAFLQDRKETDELYMVLDEELKMMSRVCDPGVRVTGPRLKEMARLAHTEYFIEGRTRRDLRDILRETLFAPTVTGSPVESAARVIQRHEPQGRGYYSGVAALISREPGGGRSLDSAILIRTADIAADGKLRLAVGATLVRHSSPRAEAAETRAKAAGLLHALGGAAGPDVPPVSAARFGDRPEVQEALRGRNADIADFWLAATPPGALRVPELKGQKILVVDAEDAFTAMIVQQLEALGPTAEVLRYDRLQGRLDGFDAVVMGPGPGDPQDTADPKIAALDAAVAQLLRDRLPFLAVCLSHQVLSRRLGLPLIRRAEPNQGLQRAIDLFGQRERVGYYNTFAAVSPADHHHVPGTGEVAVSRDPETGEVDALRGPHFASFQFHAESVLTVDGPRLLGDALRGVLAR</sequence>
<dbReference type="InterPro" id="IPR006221">
    <property type="entry name" value="TrpG/PapA_dom"/>
</dbReference>
<dbReference type="SUPFAM" id="SSF52317">
    <property type="entry name" value="Class I glutamine amidotransferase-like"/>
    <property type="match status" value="1"/>
</dbReference>
<evidence type="ECO:0000256" key="1">
    <source>
        <dbReference type="ARBA" id="ARBA00012266"/>
    </source>
</evidence>
<dbReference type="GO" id="GO:0000162">
    <property type="term" value="P:L-tryptophan biosynthetic process"/>
    <property type="evidence" value="ECO:0007669"/>
    <property type="project" value="TreeGrafter"/>
</dbReference>
<dbReference type="EMBL" id="CP032229">
    <property type="protein sequence ID" value="QBJ89154.1"/>
    <property type="molecule type" value="Genomic_DNA"/>
</dbReference>
<dbReference type="KEGG" id="sseo:D0Z67_01710"/>
<dbReference type="Pfam" id="PF00117">
    <property type="entry name" value="GATase"/>
    <property type="match status" value="1"/>
</dbReference>
<accession>A0A4P6TRL9</accession>
<feature type="domain" description="Glutamine amidotransferase" evidence="5">
    <location>
        <begin position="446"/>
        <end position="626"/>
    </location>
</feature>
<evidence type="ECO:0000313" key="8">
    <source>
        <dbReference type="Proteomes" id="UP000292547"/>
    </source>
</evidence>
<evidence type="ECO:0000256" key="4">
    <source>
        <dbReference type="ARBA" id="ARBA00047683"/>
    </source>
</evidence>
<dbReference type="PRINTS" id="PR00096">
    <property type="entry name" value="GATASE"/>
</dbReference>
<dbReference type="STRING" id="73044.GCA_000725795_02154"/>
<reference evidence="7 8" key="1">
    <citation type="submission" date="2018-08" db="EMBL/GenBank/DDBJ databases">
        <title>The complete genome sequence of Streptomyces seoulensis, a pioneer strain for nickel superoxide dismutase discovery.</title>
        <authorList>
            <person name="Shin J."/>
            <person name="Lee J.-S."/>
            <person name="Lee E.-J."/>
            <person name="Youn H.-D."/>
        </authorList>
    </citation>
    <scope>NUCLEOTIDE SEQUENCE [LARGE SCALE GENOMIC DNA]</scope>
    <source>
        <strain evidence="7 8">KCTC 9819</strain>
    </source>
</reference>
<dbReference type="AlphaFoldDB" id="A0A4P6TRL9"/>
<evidence type="ECO:0000256" key="3">
    <source>
        <dbReference type="ARBA" id="ARBA00023239"/>
    </source>
</evidence>
<dbReference type="EC" id="4.1.3.27" evidence="1"/>
<organism evidence="7 8">
    <name type="scientific">Streptomyces seoulensis</name>
    <dbReference type="NCBI Taxonomy" id="73044"/>
    <lineage>
        <taxon>Bacteria</taxon>
        <taxon>Bacillati</taxon>
        <taxon>Actinomycetota</taxon>
        <taxon>Actinomycetes</taxon>
        <taxon>Kitasatosporales</taxon>
        <taxon>Streptomycetaceae</taxon>
        <taxon>Streptomyces</taxon>
    </lineage>
</organism>
<dbReference type="GeneID" id="300097644"/>
<dbReference type="PRINTS" id="PR00097">
    <property type="entry name" value="ANTSNTHASEII"/>
</dbReference>
<protein>
    <recommendedName>
        <fullName evidence="1">anthranilate synthase</fullName>
        <ecNumber evidence="1">4.1.3.27</ecNumber>
    </recommendedName>
</protein>
<gene>
    <name evidence="7" type="ORF">D0Z67_01710</name>
</gene>
<dbReference type="InterPro" id="IPR017926">
    <property type="entry name" value="GATASE"/>
</dbReference>
<evidence type="ECO:0000259" key="5">
    <source>
        <dbReference type="Pfam" id="PF00117"/>
    </source>
</evidence>
<dbReference type="SUPFAM" id="SSF56322">
    <property type="entry name" value="ADC synthase"/>
    <property type="match status" value="1"/>
</dbReference>
<evidence type="ECO:0000259" key="6">
    <source>
        <dbReference type="Pfam" id="PF00425"/>
    </source>
</evidence>
<dbReference type="Pfam" id="PF00425">
    <property type="entry name" value="Chorismate_bind"/>
    <property type="match status" value="1"/>
</dbReference>
<dbReference type="PANTHER" id="PTHR11236">
    <property type="entry name" value="AMINOBENZOATE/ANTHRANILATE SYNTHASE"/>
    <property type="match status" value="1"/>
</dbReference>
<dbReference type="InterPro" id="IPR005801">
    <property type="entry name" value="ADC_synthase"/>
</dbReference>
<evidence type="ECO:0000313" key="7">
    <source>
        <dbReference type="EMBL" id="QBJ89154.1"/>
    </source>
</evidence>
<keyword evidence="8" id="KW-1185">Reference proteome</keyword>
<dbReference type="Gene3D" id="3.40.50.880">
    <property type="match status" value="1"/>
</dbReference>
<dbReference type="Proteomes" id="UP000292547">
    <property type="component" value="Chromosome"/>
</dbReference>